<dbReference type="GO" id="GO:0005737">
    <property type="term" value="C:cytoplasm"/>
    <property type="evidence" value="ECO:0007669"/>
    <property type="project" value="UniProtKB-SubCell"/>
</dbReference>
<dbReference type="RefSeq" id="XP_033464656.1">
    <property type="nucleotide sequence ID" value="XM_033606917.1"/>
</dbReference>
<keyword evidence="8" id="KW-1185">Reference proteome</keyword>
<dbReference type="GO" id="GO:0008270">
    <property type="term" value="F:zinc ion binding"/>
    <property type="evidence" value="ECO:0007669"/>
    <property type="project" value="UniProtKB-KW"/>
</dbReference>
<evidence type="ECO:0000313" key="9">
    <source>
        <dbReference type="RefSeq" id="XP_033464656.1"/>
    </source>
</evidence>
<dbReference type="GeneID" id="54364717"/>
<evidence type="ECO:0000256" key="3">
    <source>
        <dbReference type="ARBA" id="ARBA00022490"/>
    </source>
</evidence>
<dbReference type="PANTHER" id="PTHR31661:SF1">
    <property type="entry name" value="CDAN1-INTERACTING NUCLEASE 1"/>
    <property type="match status" value="1"/>
</dbReference>
<keyword evidence="3" id="KW-0963">Cytoplasm</keyword>
<dbReference type="PROSITE" id="PS50157">
    <property type="entry name" value="ZINC_FINGER_C2H2_2"/>
    <property type="match status" value="1"/>
</dbReference>
<keyword evidence="4" id="KW-0539">Nucleus</keyword>
<evidence type="ECO:0000256" key="1">
    <source>
        <dbReference type="ARBA" id="ARBA00004123"/>
    </source>
</evidence>
<dbReference type="PROSITE" id="PS00028">
    <property type="entry name" value="ZINC_FINGER_C2H2_1"/>
    <property type="match status" value="1"/>
</dbReference>
<accession>A0A6J3MI78</accession>
<keyword evidence="6" id="KW-0863">Zinc-finger</keyword>
<dbReference type="OrthoDB" id="3840045at2759"/>
<name>A0A6J3MI78_9PEZI</name>
<evidence type="ECO:0000256" key="5">
    <source>
        <dbReference type="ARBA" id="ARBA00023480"/>
    </source>
</evidence>
<evidence type="ECO:0000256" key="2">
    <source>
        <dbReference type="ARBA" id="ARBA00004496"/>
    </source>
</evidence>
<protein>
    <recommendedName>
        <fullName evidence="5">CDAN1-interacting nuclease 1</fullName>
    </recommendedName>
</protein>
<evidence type="ECO:0000313" key="8">
    <source>
        <dbReference type="Proteomes" id="UP000504637"/>
    </source>
</evidence>
<gene>
    <name evidence="9" type="ORF">K489DRAFT_397860</name>
</gene>
<dbReference type="InterPro" id="IPR029404">
    <property type="entry name" value="CDIN1"/>
</dbReference>
<sequence length="271" mass="30867">MHECQQCQRSFQRIASLRQHESSTGHISSGSVPVVVVRNMRPVTKTTTAVEPIMDTSVQYHGIPSSQIKPVFKAACYSRFQEPVAADIIRTTRTTLEPDIVAAILEGALRLLPVDLTPEGQRIRREKEQAKAEHARKAENDFVEHVRRLQPAMLDEAQQKQRILAAKESGSPLKLLATPDILFDEPTEINGAACHWIEYKNMFGFKQNPFVQQKIKQQCRRYASLFGAGIIIYRLGFEVRLLDIEGVRVMRERDVSFWVSQQISLQEVRTL</sequence>
<dbReference type="PANTHER" id="PTHR31661">
    <property type="entry name" value="SIMILAR TO CDNA SEQUENCE BC052040"/>
    <property type="match status" value="1"/>
</dbReference>
<dbReference type="InterPro" id="IPR013087">
    <property type="entry name" value="Znf_C2H2_type"/>
</dbReference>
<evidence type="ECO:0000256" key="6">
    <source>
        <dbReference type="PROSITE-ProRule" id="PRU00042"/>
    </source>
</evidence>
<evidence type="ECO:0000259" key="7">
    <source>
        <dbReference type="PROSITE" id="PS50157"/>
    </source>
</evidence>
<feature type="domain" description="C2H2-type" evidence="7">
    <location>
        <begin position="2"/>
        <end position="33"/>
    </location>
</feature>
<dbReference type="GO" id="GO:0005634">
    <property type="term" value="C:nucleus"/>
    <property type="evidence" value="ECO:0007669"/>
    <property type="project" value="UniProtKB-SubCell"/>
</dbReference>
<organism evidence="9">
    <name type="scientific">Dissoconium aciculare CBS 342.82</name>
    <dbReference type="NCBI Taxonomy" id="1314786"/>
    <lineage>
        <taxon>Eukaryota</taxon>
        <taxon>Fungi</taxon>
        <taxon>Dikarya</taxon>
        <taxon>Ascomycota</taxon>
        <taxon>Pezizomycotina</taxon>
        <taxon>Dothideomycetes</taxon>
        <taxon>Dothideomycetidae</taxon>
        <taxon>Mycosphaerellales</taxon>
        <taxon>Dissoconiaceae</taxon>
        <taxon>Dissoconium</taxon>
    </lineage>
</organism>
<reference evidence="9" key="3">
    <citation type="submission" date="2025-08" db="UniProtKB">
        <authorList>
            <consortium name="RefSeq"/>
        </authorList>
    </citation>
    <scope>IDENTIFICATION</scope>
    <source>
        <strain evidence="9">CBS 342.82</strain>
    </source>
</reference>
<dbReference type="Proteomes" id="UP000504637">
    <property type="component" value="Unplaced"/>
</dbReference>
<reference evidence="9" key="1">
    <citation type="submission" date="2020-01" db="EMBL/GenBank/DDBJ databases">
        <authorList>
            <consortium name="DOE Joint Genome Institute"/>
            <person name="Haridas S."/>
            <person name="Albert R."/>
            <person name="Binder M."/>
            <person name="Bloem J."/>
            <person name="Labutti K."/>
            <person name="Salamov A."/>
            <person name="Andreopoulos B."/>
            <person name="Baker S.E."/>
            <person name="Barry K."/>
            <person name="Bills G."/>
            <person name="Bluhm B.H."/>
            <person name="Cannon C."/>
            <person name="Castanera R."/>
            <person name="Culley D.E."/>
            <person name="Daum C."/>
            <person name="Ezra D."/>
            <person name="Gonzalez J.B."/>
            <person name="Henrissat B."/>
            <person name="Kuo A."/>
            <person name="Liang C."/>
            <person name="Lipzen A."/>
            <person name="Lutzoni F."/>
            <person name="Magnuson J."/>
            <person name="Mondo S."/>
            <person name="Nolan M."/>
            <person name="Ohm R."/>
            <person name="Pangilinan J."/>
            <person name="Park H.-J."/>
            <person name="Ramirez L."/>
            <person name="Alfaro M."/>
            <person name="Sun H."/>
            <person name="Tritt A."/>
            <person name="Yoshinaga Y."/>
            <person name="Zwiers L.-H."/>
            <person name="Turgeon B.G."/>
            <person name="Goodwin S.B."/>
            <person name="Spatafora J.W."/>
            <person name="Crous P.W."/>
            <person name="Grigoriev I.V."/>
        </authorList>
    </citation>
    <scope>NUCLEOTIDE SEQUENCE</scope>
    <source>
        <strain evidence="9">CBS 342.82</strain>
    </source>
</reference>
<proteinExistence type="predicted"/>
<comment type="subcellular location">
    <subcellularLocation>
        <location evidence="2">Cytoplasm</location>
    </subcellularLocation>
    <subcellularLocation>
        <location evidence="1">Nucleus</location>
    </subcellularLocation>
</comment>
<dbReference type="AlphaFoldDB" id="A0A6J3MI78"/>
<dbReference type="Pfam" id="PF14811">
    <property type="entry name" value="TPD"/>
    <property type="match status" value="1"/>
</dbReference>
<keyword evidence="6" id="KW-0479">Metal-binding</keyword>
<keyword evidence="6" id="KW-0862">Zinc</keyword>
<reference evidence="9" key="2">
    <citation type="submission" date="2020-04" db="EMBL/GenBank/DDBJ databases">
        <authorList>
            <consortium name="NCBI Genome Project"/>
        </authorList>
    </citation>
    <scope>NUCLEOTIDE SEQUENCE</scope>
    <source>
        <strain evidence="9">CBS 342.82</strain>
    </source>
</reference>
<evidence type="ECO:0000256" key="4">
    <source>
        <dbReference type="ARBA" id="ARBA00023242"/>
    </source>
</evidence>